<sequence>MYEIVNSISIITWNPPYCYQQQPLALKWPLSNRHKILRYIACPNIEMKTTRIIMAVCFIELLCTTVLGRGVAASLVSGNITGNSGFNLSSDPDSEGFSLSSPSIFDNGDGYSMFDLENQTTRVTERSILSLTNMSQIFDRLLGRPGISRTATWISLKFVSTPRV</sequence>
<reference evidence="1 2" key="1">
    <citation type="journal article" date="2015" name="Nat. Commun.">
        <title>Outbred genome sequencing and CRISPR/Cas9 gene editing in butterflies.</title>
        <authorList>
            <person name="Li X."/>
            <person name="Fan D."/>
            <person name="Zhang W."/>
            <person name="Liu G."/>
            <person name="Zhang L."/>
            <person name="Zhao L."/>
            <person name="Fang X."/>
            <person name="Chen L."/>
            <person name="Dong Y."/>
            <person name="Chen Y."/>
            <person name="Ding Y."/>
            <person name="Zhao R."/>
            <person name="Feng M."/>
            <person name="Zhu Y."/>
            <person name="Feng Y."/>
            <person name="Jiang X."/>
            <person name="Zhu D."/>
            <person name="Xiang H."/>
            <person name="Feng X."/>
            <person name="Li S."/>
            <person name="Wang J."/>
            <person name="Zhang G."/>
            <person name="Kronforst M.R."/>
            <person name="Wang W."/>
        </authorList>
    </citation>
    <scope>NUCLEOTIDE SEQUENCE [LARGE SCALE GENOMIC DNA]</scope>
    <source>
        <strain evidence="1">Ya'a_city_454_Px</strain>
        <tissue evidence="1">Whole body</tissue>
    </source>
</reference>
<evidence type="ECO:0000313" key="2">
    <source>
        <dbReference type="Proteomes" id="UP000053268"/>
    </source>
</evidence>
<keyword evidence="2" id="KW-1185">Reference proteome</keyword>
<name>A0A194QK71_PAPXU</name>
<organism evidence="1 2">
    <name type="scientific">Papilio xuthus</name>
    <name type="common">Asian swallowtail butterfly</name>
    <dbReference type="NCBI Taxonomy" id="66420"/>
    <lineage>
        <taxon>Eukaryota</taxon>
        <taxon>Metazoa</taxon>
        <taxon>Ecdysozoa</taxon>
        <taxon>Arthropoda</taxon>
        <taxon>Hexapoda</taxon>
        <taxon>Insecta</taxon>
        <taxon>Pterygota</taxon>
        <taxon>Neoptera</taxon>
        <taxon>Endopterygota</taxon>
        <taxon>Lepidoptera</taxon>
        <taxon>Glossata</taxon>
        <taxon>Ditrysia</taxon>
        <taxon>Papilionoidea</taxon>
        <taxon>Papilionidae</taxon>
        <taxon>Papilioninae</taxon>
        <taxon>Papilio</taxon>
    </lineage>
</organism>
<accession>A0A194QK71</accession>
<gene>
    <name evidence="1" type="ORF">RR46_02296</name>
</gene>
<proteinExistence type="predicted"/>
<dbReference type="AlphaFoldDB" id="A0A194QK71"/>
<dbReference type="Proteomes" id="UP000053268">
    <property type="component" value="Unassembled WGS sequence"/>
</dbReference>
<evidence type="ECO:0000313" key="1">
    <source>
        <dbReference type="EMBL" id="KPJ05774.1"/>
    </source>
</evidence>
<protein>
    <submittedName>
        <fullName evidence="1">Uncharacterized protein</fullName>
    </submittedName>
</protein>
<dbReference type="EMBL" id="KQ458575">
    <property type="protein sequence ID" value="KPJ05774.1"/>
    <property type="molecule type" value="Genomic_DNA"/>
</dbReference>